<dbReference type="EMBL" id="FOHJ01000019">
    <property type="protein sequence ID" value="SEU08837.1"/>
    <property type="molecule type" value="Genomic_DNA"/>
</dbReference>
<comment type="similarity">
    <text evidence="2">Belongs to the MreD family.</text>
</comment>
<keyword evidence="7 8" id="KW-0472">Membrane</keyword>
<dbReference type="GO" id="GO:0005886">
    <property type="term" value="C:plasma membrane"/>
    <property type="evidence" value="ECO:0007669"/>
    <property type="project" value="UniProtKB-SubCell"/>
</dbReference>
<dbReference type="NCBIfam" id="TIGR03426">
    <property type="entry name" value="shape_MreD"/>
    <property type="match status" value="1"/>
</dbReference>
<evidence type="ECO:0000256" key="3">
    <source>
        <dbReference type="ARBA" id="ARBA00022475"/>
    </source>
</evidence>
<dbReference type="AlphaFoldDB" id="A0A1I0JFS6"/>
<feature type="transmembrane region" description="Helical" evidence="8">
    <location>
        <begin position="106"/>
        <end position="131"/>
    </location>
</feature>
<sequence>MKHLFLPLILVILLVLESTATALIPEQWLLADIQPIPHWMLLFTILIAIFYDQDHTMYSLLYAIIFGFLFDFTYTDVLGVYMFTYGLTLFMILGLKKLLHPNFVVTLLLSLVGMCFADHLIYLMYFMVGYADVTWTTYLQERLLPTILTNSLFLLIVYPIFRQRLEKWADEQFST</sequence>
<evidence type="ECO:0000256" key="7">
    <source>
        <dbReference type="ARBA" id="ARBA00023136"/>
    </source>
</evidence>
<proteinExistence type="inferred from homology"/>
<evidence type="ECO:0000256" key="8">
    <source>
        <dbReference type="SAM" id="Phobius"/>
    </source>
</evidence>
<dbReference type="InterPro" id="IPR007227">
    <property type="entry name" value="Cell_shape_determining_MreD"/>
</dbReference>
<feature type="transmembrane region" description="Helical" evidence="8">
    <location>
        <begin position="36"/>
        <end position="51"/>
    </location>
</feature>
<dbReference type="Proteomes" id="UP000199095">
    <property type="component" value="Unassembled WGS sequence"/>
</dbReference>
<dbReference type="Pfam" id="PF04093">
    <property type="entry name" value="MreD"/>
    <property type="match status" value="1"/>
</dbReference>
<evidence type="ECO:0000313" key="9">
    <source>
        <dbReference type="EMBL" id="SEU08837.1"/>
    </source>
</evidence>
<keyword evidence="4 8" id="KW-0812">Transmembrane</keyword>
<evidence type="ECO:0000256" key="6">
    <source>
        <dbReference type="ARBA" id="ARBA00022989"/>
    </source>
</evidence>
<comment type="subcellular location">
    <subcellularLocation>
        <location evidence="1">Cell membrane</location>
        <topology evidence="1">Multi-pass membrane protein</topology>
    </subcellularLocation>
</comment>
<dbReference type="STRING" id="237682.SAMN05421676_11922"/>
<feature type="transmembrane region" description="Helical" evidence="8">
    <location>
        <begin position="143"/>
        <end position="161"/>
    </location>
</feature>
<dbReference type="RefSeq" id="WP_093137781.1">
    <property type="nucleotide sequence ID" value="NZ_FOHJ01000019.1"/>
</dbReference>
<name>A0A1I0JFS6_9BACI</name>
<evidence type="ECO:0000256" key="5">
    <source>
        <dbReference type="ARBA" id="ARBA00022960"/>
    </source>
</evidence>
<keyword evidence="5" id="KW-0133">Cell shape</keyword>
<gene>
    <name evidence="9" type="ORF">SAMN05421676_11922</name>
</gene>
<dbReference type="OrthoDB" id="1653857at2"/>
<accession>A0A1I0JFS6</accession>
<evidence type="ECO:0000256" key="2">
    <source>
        <dbReference type="ARBA" id="ARBA00007776"/>
    </source>
</evidence>
<reference evidence="10" key="1">
    <citation type="submission" date="2016-10" db="EMBL/GenBank/DDBJ databases">
        <authorList>
            <person name="Varghese N."/>
            <person name="Submissions S."/>
        </authorList>
    </citation>
    <scope>NUCLEOTIDE SEQUENCE [LARGE SCALE GENOMIC DNA]</scope>
    <source>
        <strain evidence="10">CGMCC 1.3566</strain>
    </source>
</reference>
<evidence type="ECO:0000256" key="1">
    <source>
        <dbReference type="ARBA" id="ARBA00004651"/>
    </source>
</evidence>
<organism evidence="9 10">
    <name type="scientific">Salinibacillus kushneri</name>
    <dbReference type="NCBI Taxonomy" id="237682"/>
    <lineage>
        <taxon>Bacteria</taxon>
        <taxon>Bacillati</taxon>
        <taxon>Bacillota</taxon>
        <taxon>Bacilli</taxon>
        <taxon>Bacillales</taxon>
        <taxon>Bacillaceae</taxon>
        <taxon>Salinibacillus</taxon>
    </lineage>
</organism>
<feature type="transmembrane region" description="Helical" evidence="8">
    <location>
        <begin position="80"/>
        <end position="99"/>
    </location>
</feature>
<keyword evidence="3" id="KW-1003">Cell membrane</keyword>
<protein>
    <submittedName>
        <fullName evidence="9">Rod shape-determining protein MreD</fullName>
    </submittedName>
</protein>
<evidence type="ECO:0000256" key="4">
    <source>
        <dbReference type="ARBA" id="ARBA00022692"/>
    </source>
</evidence>
<evidence type="ECO:0000313" key="10">
    <source>
        <dbReference type="Proteomes" id="UP000199095"/>
    </source>
</evidence>
<feature type="transmembrane region" description="Helical" evidence="8">
    <location>
        <begin position="58"/>
        <end position="74"/>
    </location>
</feature>
<dbReference type="GO" id="GO:0008360">
    <property type="term" value="P:regulation of cell shape"/>
    <property type="evidence" value="ECO:0007669"/>
    <property type="project" value="UniProtKB-KW"/>
</dbReference>
<keyword evidence="6 8" id="KW-1133">Transmembrane helix</keyword>
<keyword evidence="10" id="KW-1185">Reference proteome</keyword>